<accession>A0A409VXP1</accession>
<dbReference type="PANTHER" id="PTHR38926:SF72">
    <property type="entry name" value="IM:7136021-RELATED"/>
    <property type="match status" value="1"/>
</dbReference>
<feature type="region of interest" description="Disordered" evidence="1">
    <location>
        <begin position="442"/>
        <end position="505"/>
    </location>
</feature>
<dbReference type="InterPro" id="IPR032675">
    <property type="entry name" value="LRR_dom_sf"/>
</dbReference>
<feature type="compositionally biased region" description="Polar residues" evidence="1">
    <location>
        <begin position="1621"/>
        <end position="1630"/>
    </location>
</feature>
<evidence type="ECO:0000313" key="2">
    <source>
        <dbReference type="EMBL" id="PPQ71034.1"/>
    </source>
</evidence>
<proteinExistence type="predicted"/>
<dbReference type="OrthoDB" id="3365698at2759"/>
<reference evidence="2 3" key="1">
    <citation type="journal article" date="2018" name="Evol. Lett.">
        <title>Horizontal gene cluster transfer increased hallucinogenic mushroom diversity.</title>
        <authorList>
            <person name="Reynolds H.T."/>
            <person name="Vijayakumar V."/>
            <person name="Gluck-Thaler E."/>
            <person name="Korotkin H.B."/>
            <person name="Matheny P.B."/>
            <person name="Slot J.C."/>
        </authorList>
    </citation>
    <scope>NUCLEOTIDE SEQUENCE [LARGE SCALE GENOMIC DNA]</scope>
    <source>
        <strain evidence="2 3">SRW20</strain>
    </source>
</reference>
<feature type="region of interest" description="Disordered" evidence="1">
    <location>
        <begin position="1618"/>
        <end position="1658"/>
    </location>
</feature>
<gene>
    <name evidence="2" type="ORF">CVT26_011499</name>
</gene>
<dbReference type="Gene3D" id="3.80.10.10">
    <property type="entry name" value="Ribonuclease Inhibitor"/>
    <property type="match status" value="1"/>
</dbReference>
<comment type="caution">
    <text evidence="2">The sequence shown here is derived from an EMBL/GenBank/DDBJ whole genome shotgun (WGS) entry which is preliminary data.</text>
</comment>
<evidence type="ECO:0000313" key="3">
    <source>
        <dbReference type="Proteomes" id="UP000284706"/>
    </source>
</evidence>
<feature type="region of interest" description="Disordered" evidence="1">
    <location>
        <begin position="1025"/>
        <end position="1075"/>
    </location>
</feature>
<protein>
    <submittedName>
        <fullName evidence="2">Uncharacterized protein</fullName>
    </submittedName>
</protein>
<dbReference type="PANTHER" id="PTHR38926">
    <property type="entry name" value="F-BOX DOMAIN CONTAINING PROTEIN, EXPRESSED"/>
    <property type="match status" value="1"/>
</dbReference>
<sequence>MPSDINVSDSKRQLFEEKIAQNDATLNDMKANIQVLENKRYELLTGLNSTSRIMTMLSAEVLSEIFLTICAHDTTAHFKMPKAFILGRVCKAWRHIAWSTPRLWATIRIRFSKERYGTQRILLEDWIKRSADCPLQLFLYTHEANKRWEPPADATIKFLVSTSHRWKRLETIAFPTLARVIKETNAVFPVLGALCLQNSIYLIENVFSDWTLNSTALQLRSLDIINLMLSPHLGIRWGILIELHTTLSFLQRDSIEVLASLHSLKLLNCYLLGCNNHFDPSSVPVPNLPRLSALVVHGHPKSIVTLLALITTPRLRVLRLNIHPITREQILWPNSLIDLIKRSSCQLTELSLDQSNITDENQILDLLCTVSPSLKKFCLSSEYHPSSFTLSDRTVNKLNLRLPRSRNTRQHCLPKLEILNFRGNISFTLRAMIRMLRSRRHIRDDKPESDEETTDSEDEDQESNDASSDMEDEGLAGNDDKDVIGGNGTVSLQGGGSAGKARASGSTPSLTINMTYFNSSWYHAKNPNKMWNFVKKTTEYAADGVSFYVGYEKPESDLRGDSDPLIPLNHSLSATPFRITIPTLLTLEMRQSFDFNPNAAQTALQDQFRQNETMLEGMKERIEALKHSQYEILQRINTASHIMSKFSPELLSEIFFFACPDNWSTRRTPRQFILGRVCKAWRHIAWTTPKLWTTVRIRFSPERFETQRHLVEEWVKRSGEYPLELYFDVEYAEIDGDWEPSVDSKFRYLMETTHRWTRFESPAFPSLARALEQCGAQFDLLDTLHLKNRDHPYLTEWNFRSATPRLQFLDILTLRPTADLLVGVNWENLVVLRISLDFRFRPNIKILASLPSLECLSAYVTGDSIYFDLEGLADPNLPNLLSLSLKGKPEAIVLALNLMKTPNLRKLQVDLHDTHHQAMWTAAIADLVKRSSCHLTELTLNESNECDERLVLAMLSKVGQSLESLHLTFPEPFTLSDLTFNTLNLTPHSKPKRQQQCVPSLKAFSYTGHISFTLHAVLQMLKSRRPRRDVVSDSEEETDSGDEIEDTDDESPSDAEDEVEGNSGTSTPASDDDFEDMTLVEDLSSRSRPDFLSICITYSNLSWYQEKNPNKMWAFVEKVKEYATDGIFLNLIWEEPEKHVRSLGASSRRLWISEAALVNLTSTSIPKERLLNSCGAISMNSGESDPGPVWQRRRVLAKEKIAQNEAALRAMQQDIRMLQSKRYELFEDFNNTSRIMALLSPEILSDIFIAACMPSDVDFSSVPTQFVIGRVCKSWRRIAWSTPRLWSIVSIRLVESRYNTQRILLEDWLRRSGDCPLFISLHLEEDAEWEPPVDSTLENLMSTCHRWAKLDASAYPGLMEALQKRLPQLPLLKVLELSKLDSVEEDYLSTWKFSSTVLRLHTLHVYAFLLDPQLGIHWGSLVELHATISFQFEPSLEILAQLSSLLHLQCTLKDPKEDFTSDDIPSPSLLSLQTLSVDGPMELIISFLELIKTPKLNKLTIEFDETSDGIVWTTSIRDFVQRCSCPLVELEVTQCDQNNITDEGHMLDMLLKMPPSLKLFDLWCDGSFLTLSNRIIHRLNLMKARVEKRRPCLPNLETFNYRGNISFTLSAMAEMLRSRQRPLQAQNTTKTCRKDGETDKPQGTSVSQSKQTDTLNKINPPSEVFFNVTYLNSKWFQKKDPNEMWRFYKQVADFNTRGVSLSLDWEKPQSNGEGSD</sequence>
<feature type="compositionally biased region" description="Gly residues" evidence="1">
    <location>
        <begin position="485"/>
        <end position="498"/>
    </location>
</feature>
<feature type="compositionally biased region" description="Acidic residues" evidence="1">
    <location>
        <begin position="447"/>
        <end position="474"/>
    </location>
</feature>
<evidence type="ECO:0000256" key="1">
    <source>
        <dbReference type="SAM" id="MobiDB-lite"/>
    </source>
</evidence>
<organism evidence="2 3">
    <name type="scientific">Gymnopilus dilepis</name>
    <dbReference type="NCBI Taxonomy" id="231916"/>
    <lineage>
        <taxon>Eukaryota</taxon>
        <taxon>Fungi</taxon>
        <taxon>Dikarya</taxon>
        <taxon>Basidiomycota</taxon>
        <taxon>Agaricomycotina</taxon>
        <taxon>Agaricomycetes</taxon>
        <taxon>Agaricomycetidae</taxon>
        <taxon>Agaricales</taxon>
        <taxon>Agaricineae</taxon>
        <taxon>Hymenogastraceae</taxon>
        <taxon>Gymnopilus</taxon>
    </lineage>
</organism>
<dbReference type="InParanoid" id="A0A409VXP1"/>
<dbReference type="Proteomes" id="UP000284706">
    <property type="component" value="Unassembled WGS sequence"/>
</dbReference>
<name>A0A409VXP1_9AGAR</name>
<dbReference type="EMBL" id="NHYE01005518">
    <property type="protein sequence ID" value="PPQ71034.1"/>
    <property type="molecule type" value="Genomic_DNA"/>
</dbReference>
<keyword evidence="3" id="KW-1185">Reference proteome</keyword>
<feature type="compositionally biased region" description="Acidic residues" evidence="1">
    <location>
        <begin position="1032"/>
        <end position="1060"/>
    </location>
</feature>
<feature type="compositionally biased region" description="Polar residues" evidence="1">
    <location>
        <begin position="1641"/>
        <end position="1658"/>
    </location>
</feature>